<protein>
    <submittedName>
        <fullName evidence="2">Uncharacterized protein</fullName>
    </submittedName>
</protein>
<reference evidence="2" key="1">
    <citation type="submission" date="2019-11" db="EMBL/GenBank/DDBJ databases">
        <authorList>
            <person name="Feng L."/>
        </authorList>
    </citation>
    <scope>NUCLEOTIDE SEQUENCE</scope>
    <source>
        <strain evidence="2">ChathewayiLFYP18</strain>
    </source>
</reference>
<name>A0A6N3GH83_9FIRM</name>
<dbReference type="EMBL" id="CACRUH010000065">
    <property type="protein sequence ID" value="VYU63692.1"/>
    <property type="molecule type" value="Genomic_DNA"/>
</dbReference>
<feature type="compositionally biased region" description="Basic and acidic residues" evidence="1">
    <location>
        <begin position="22"/>
        <end position="34"/>
    </location>
</feature>
<dbReference type="AlphaFoldDB" id="A0A6N3GH83"/>
<organism evidence="2">
    <name type="scientific">Hungatella hathewayi</name>
    <dbReference type="NCBI Taxonomy" id="154046"/>
    <lineage>
        <taxon>Bacteria</taxon>
        <taxon>Bacillati</taxon>
        <taxon>Bacillota</taxon>
        <taxon>Clostridia</taxon>
        <taxon>Lachnospirales</taxon>
        <taxon>Lachnospiraceae</taxon>
        <taxon>Hungatella</taxon>
    </lineage>
</organism>
<proteinExistence type="predicted"/>
<sequence length="34" mass="3755">MHTKKDRIMNEVRGGAYGKIKGKGEGQADQAKHD</sequence>
<feature type="compositionally biased region" description="Basic and acidic residues" evidence="1">
    <location>
        <begin position="1"/>
        <end position="10"/>
    </location>
</feature>
<feature type="region of interest" description="Disordered" evidence="1">
    <location>
        <begin position="1"/>
        <end position="34"/>
    </location>
</feature>
<accession>A0A6N3GH83</accession>
<evidence type="ECO:0000313" key="2">
    <source>
        <dbReference type="EMBL" id="VYU63692.1"/>
    </source>
</evidence>
<evidence type="ECO:0000256" key="1">
    <source>
        <dbReference type="SAM" id="MobiDB-lite"/>
    </source>
</evidence>
<gene>
    <name evidence="2" type="ORF">CHLFYP18_01819</name>
</gene>